<dbReference type="EMBL" id="CAXIEN010000394">
    <property type="protein sequence ID" value="CAL1296328.1"/>
    <property type="molecule type" value="Genomic_DNA"/>
</dbReference>
<evidence type="ECO:0000256" key="13">
    <source>
        <dbReference type="SAM" id="Phobius"/>
    </source>
</evidence>
<dbReference type="Gene3D" id="1.25.40.10">
    <property type="entry name" value="Tetratricopeptide repeat domain"/>
    <property type="match status" value="2"/>
</dbReference>
<feature type="repeat" description="ANK" evidence="12">
    <location>
        <begin position="449"/>
        <end position="481"/>
    </location>
</feature>
<dbReference type="SUPFAM" id="SSF48452">
    <property type="entry name" value="TPR-like"/>
    <property type="match status" value="1"/>
</dbReference>
<dbReference type="SMART" id="SM00248">
    <property type="entry name" value="ANK"/>
    <property type="match status" value="22"/>
</dbReference>
<keyword evidence="9" id="KW-0638">Presynaptic neurotoxin</keyword>
<feature type="transmembrane region" description="Helical" evidence="13">
    <location>
        <begin position="1392"/>
        <end position="1412"/>
    </location>
</feature>
<feature type="repeat" description="ANK" evidence="12">
    <location>
        <begin position="485"/>
        <end position="517"/>
    </location>
</feature>
<reference evidence="14 15" key="1">
    <citation type="submission" date="2024-04" db="EMBL/GenBank/DDBJ databases">
        <authorList>
            <person name="Rising A."/>
            <person name="Reimegard J."/>
            <person name="Sonavane S."/>
            <person name="Akerstrom W."/>
            <person name="Nylinder S."/>
            <person name="Hedman E."/>
            <person name="Kallberg Y."/>
        </authorList>
    </citation>
    <scope>NUCLEOTIDE SEQUENCE [LARGE SCALE GENOMIC DNA]</scope>
</reference>
<accession>A0AAV2BLU7</accession>
<feature type="repeat" description="ANK" evidence="12">
    <location>
        <begin position="50"/>
        <end position="82"/>
    </location>
</feature>
<keyword evidence="5" id="KW-1052">Target cell membrane</keyword>
<organism evidence="14 15">
    <name type="scientific">Larinioides sclopetarius</name>
    <dbReference type="NCBI Taxonomy" id="280406"/>
    <lineage>
        <taxon>Eukaryota</taxon>
        <taxon>Metazoa</taxon>
        <taxon>Ecdysozoa</taxon>
        <taxon>Arthropoda</taxon>
        <taxon>Chelicerata</taxon>
        <taxon>Arachnida</taxon>
        <taxon>Araneae</taxon>
        <taxon>Araneomorphae</taxon>
        <taxon>Entelegynae</taxon>
        <taxon>Araneoidea</taxon>
        <taxon>Araneidae</taxon>
        <taxon>Larinioides</taxon>
    </lineage>
</organism>
<keyword evidence="13" id="KW-1133">Transmembrane helix</keyword>
<evidence type="ECO:0000256" key="8">
    <source>
        <dbReference type="ARBA" id="ARBA00022737"/>
    </source>
</evidence>
<keyword evidence="4" id="KW-0964">Secreted</keyword>
<dbReference type="InterPro" id="IPR011990">
    <property type="entry name" value="TPR-like_helical_dom_sf"/>
</dbReference>
<dbReference type="Pfam" id="PF13424">
    <property type="entry name" value="TPR_12"/>
    <property type="match status" value="2"/>
</dbReference>
<comment type="subcellular location">
    <subcellularLocation>
        <location evidence="2">Secreted</location>
    </subcellularLocation>
    <subcellularLocation>
        <location evidence="1">Target cell membrane</location>
    </subcellularLocation>
</comment>
<evidence type="ECO:0000256" key="6">
    <source>
        <dbReference type="ARBA" id="ARBA00022656"/>
    </source>
</evidence>
<feature type="repeat" description="ANK" evidence="12">
    <location>
        <begin position="748"/>
        <end position="780"/>
    </location>
</feature>
<dbReference type="PRINTS" id="PR01415">
    <property type="entry name" value="ANKYRIN"/>
</dbReference>
<feature type="repeat" description="ANK" evidence="12">
    <location>
        <begin position="351"/>
        <end position="383"/>
    </location>
</feature>
<dbReference type="InterPro" id="IPR036770">
    <property type="entry name" value="Ankyrin_rpt-contain_sf"/>
</dbReference>
<evidence type="ECO:0000256" key="4">
    <source>
        <dbReference type="ARBA" id="ARBA00022525"/>
    </source>
</evidence>
<dbReference type="GO" id="GO:0044218">
    <property type="term" value="C:other organism cell membrane"/>
    <property type="evidence" value="ECO:0007669"/>
    <property type="project" value="UniProtKB-KW"/>
</dbReference>
<dbReference type="PROSITE" id="PS50297">
    <property type="entry name" value="ANK_REP_REGION"/>
    <property type="match status" value="15"/>
</dbReference>
<keyword evidence="11" id="KW-1053">Target membrane</keyword>
<feature type="repeat" description="ANK" evidence="12">
    <location>
        <begin position="384"/>
        <end position="409"/>
    </location>
</feature>
<dbReference type="PANTHER" id="PTHR24161:SF85">
    <property type="entry name" value="PALMITOYLTRANSFERASE HIP14"/>
    <property type="match status" value="1"/>
</dbReference>
<feature type="repeat" description="ANK" evidence="12">
    <location>
        <begin position="17"/>
        <end position="49"/>
    </location>
</feature>
<evidence type="ECO:0000256" key="2">
    <source>
        <dbReference type="ARBA" id="ARBA00004613"/>
    </source>
</evidence>
<name>A0AAV2BLU7_9ARAC</name>
<evidence type="ECO:0000256" key="3">
    <source>
        <dbReference type="ARBA" id="ARBA00022483"/>
    </source>
</evidence>
<dbReference type="PROSITE" id="PS50088">
    <property type="entry name" value="ANK_REPEAT"/>
    <property type="match status" value="16"/>
</dbReference>
<keyword evidence="15" id="KW-1185">Reference proteome</keyword>
<evidence type="ECO:0000256" key="7">
    <source>
        <dbReference type="ARBA" id="ARBA00022699"/>
    </source>
</evidence>
<feature type="repeat" description="ANK" evidence="12">
    <location>
        <begin position="518"/>
        <end position="539"/>
    </location>
</feature>
<protein>
    <submittedName>
        <fullName evidence="14">Uncharacterized protein</fullName>
    </submittedName>
</protein>
<dbReference type="GO" id="GO:0005576">
    <property type="term" value="C:extracellular region"/>
    <property type="evidence" value="ECO:0007669"/>
    <property type="project" value="UniProtKB-SubCell"/>
</dbReference>
<proteinExistence type="predicted"/>
<dbReference type="GO" id="GO:0044231">
    <property type="term" value="C:host cell presynaptic membrane"/>
    <property type="evidence" value="ECO:0007669"/>
    <property type="project" value="UniProtKB-KW"/>
</dbReference>
<evidence type="ECO:0000313" key="15">
    <source>
        <dbReference type="Proteomes" id="UP001497382"/>
    </source>
</evidence>
<keyword evidence="8" id="KW-0677">Repeat</keyword>
<dbReference type="InterPro" id="IPR002110">
    <property type="entry name" value="Ankyrin_rpt"/>
</dbReference>
<feature type="repeat" description="ANK" evidence="12">
    <location>
        <begin position="781"/>
        <end position="813"/>
    </location>
</feature>
<dbReference type="GO" id="GO:0090729">
    <property type="term" value="F:toxin activity"/>
    <property type="evidence" value="ECO:0007669"/>
    <property type="project" value="UniProtKB-KW"/>
</dbReference>
<evidence type="ECO:0000256" key="1">
    <source>
        <dbReference type="ARBA" id="ARBA00004175"/>
    </source>
</evidence>
<dbReference type="PANTHER" id="PTHR24161">
    <property type="entry name" value="ANK_REP_REGION DOMAIN-CONTAINING PROTEIN-RELATED"/>
    <property type="match status" value="1"/>
</dbReference>
<evidence type="ECO:0000256" key="12">
    <source>
        <dbReference type="PROSITE-ProRule" id="PRU00023"/>
    </source>
</evidence>
<sequence length="1414" mass="159335">MILITRDENVDANVTNNGLTALHIAVANGNLNFIEYLIQTGANVNTISDRFSTPLHLAVRRGNLKIVEYLILNGAKINARRIDGTTPLHYAVLYGHMPVTKLLLEKGACTNAMDNIMKRTPLMFAFQYASCDMVDELLNVNGNATNQEVLGMTYLHLAAKTGHNNAVLSFLRSNSHSTDYINIRGLSGFTALHLSVLYNRLDTTKLLLKEGANLNARDNDGCTPLIIASEKGNVEIVRLLIHMKSELDSEAIGGMTALHFATLNQHEEIVDILIKSGANKLAKGIMGIAPVHIAVGTASKNIIERFLTENNTIDFQYKYFTILHLAALSKNAEIIDFITVKYSDINSVSESGFTPLHLAVKGNDINTINFLIGKQADVNLRDKYNHSSLYYAVRKNNVDVVRILIEKGALVVDEGRGEPLTSAVLYGFENIVNILLKKGHFNLNILLKNKETFLHLATRKGFENIVKILLSHNIFQNAVNARTKKGITPLHLAALRGDINIIDILLKARAKTGCKTSNNRTPLELAITNGHLHVVKYLLGQNVQGVNDRNSKGYTLLHIAAGAGKLNIVEYLLNKGANICVKTYRGKKPIHIASKEGHKDIVEFLIIKDPLQWNEVDDVNASPLVYAVIRDHLNVLKCIMQNADSDIINVKLSMDMTPLHLCVLSNLVDMLELLLENGACVTDTDAFNRKPLDIEDQMRPVPKEIQKREHINRILVCTEYLYNAIIDESIEDVRICLLGGASVNAKVFQLTPLHCVAENGNEEIADILLTKKANPNVLDADGLTPLHYSCDSSHIQIVKKLLSHGAIYNPLSTHNETPRDFAGNLDIINLLDLIDNLFTKVKDPSSSVLPDISILDDVSTVKAVMSAKNRENKTIIILAIEHNFPEVSKLKEIFQKNIQNEYRLANIYYQLEKYELSIWKFRNVLNSRETILGPNNPGTLDIKQKIANALLGQHRYREALRMFHEIFEKRKKYQGLTCSDTLDSFSGIPFVLQLQGRNREAIKWFLEISDSLKFCPNSSEANARISSMLNVLKENEKALDIKLSETNNNNGYLHFGNNMALVLCNKGKHEVAIEKLKMMYEKKRISLGPTHPSTLRTWRDIGIILSSQKNTKEAIKIFHMVFHLQTTVLGKNHFDTLVTNNCIGDILLAEGKPFKALKIYTRGLPVRKYILGPEHPDIIDTEKKIEYIKCLYILESSAIDINFMQHHSQHVSLTPTNFLKRCYSEEGEMNRKLTKEIKNTWRPKQTKVTGNNLLESLGIDNFDFQQDIKTSLILPSDETILNSLGIDLPIQSEDIESTNELFPNEKEIQRNDIEFFLERMSDSRYLKLRDYVAAQSDKQGSEFSKGQSSTDALRHLIKLCVSYNKECDQSHAAKDQLIFNFINLVNQLKVTAYVRSKIFELLYILILFLVFYMY</sequence>
<dbReference type="GO" id="GO:0006887">
    <property type="term" value="P:exocytosis"/>
    <property type="evidence" value="ECO:0007669"/>
    <property type="project" value="UniProtKB-KW"/>
</dbReference>
<dbReference type="Gene3D" id="1.25.40.20">
    <property type="entry name" value="Ankyrin repeat-containing domain"/>
    <property type="match status" value="7"/>
</dbReference>
<evidence type="ECO:0000256" key="9">
    <source>
        <dbReference type="ARBA" id="ARBA00023028"/>
    </source>
</evidence>
<keyword evidence="7" id="KW-0528">Neurotoxin</keyword>
<keyword evidence="13" id="KW-0472">Membrane</keyword>
<keyword evidence="6" id="KW-0800">Toxin</keyword>
<keyword evidence="13" id="KW-0812">Transmembrane</keyword>
<evidence type="ECO:0000256" key="10">
    <source>
        <dbReference type="ARBA" id="ARBA00023043"/>
    </source>
</evidence>
<evidence type="ECO:0000256" key="5">
    <source>
        <dbReference type="ARBA" id="ARBA00022537"/>
    </source>
</evidence>
<feature type="repeat" description="ANK" evidence="12">
    <location>
        <begin position="83"/>
        <end position="115"/>
    </location>
</feature>
<dbReference type="Pfam" id="PF12796">
    <property type="entry name" value="Ank_2"/>
    <property type="match status" value="7"/>
</dbReference>
<comment type="caution">
    <text evidence="14">The sequence shown here is derived from an EMBL/GenBank/DDBJ whole genome shotgun (WGS) entry which is preliminary data.</text>
</comment>
<feature type="repeat" description="ANK" evidence="12">
    <location>
        <begin position="585"/>
        <end position="606"/>
    </location>
</feature>
<dbReference type="Pfam" id="PF00023">
    <property type="entry name" value="Ank"/>
    <property type="match status" value="4"/>
</dbReference>
<feature type="repeat" description="ANK" evidence="12">
    <location>
        <begin position="654"/>
        <end position="686"/>
    </location>
</feature>
<feature type="repeat" description="ANK" evidence="12">
    <location>
        <begin position="552"/>
        <end position="584"/>
    </location>
</feature>
<evidence type="ECO:0000256" key="11">
    <source>
        <dbReference type="ARBA" id="ARBA00023298"/>
    </source>
</evidence>
<keyword evidence="10 12" id="KW-0040">ANK repeat</keyword>
<feature type="repeat" description="ANK" evidence="12">
    <location>
        <begin position="253"/>
        <end position="279"/>
    </location>
</feature>
<dbReference type="Proteomes" id="UP001497382">
    <property type="component" value="Unassembled WGS sequence"/>
</dbReference>
<gene>
    <name evidence="14" type="ORF">LARSCL_LOCUS19742</name>
</gene>
<feature type="repeat" description="ANK" evidence="12">
    <location>
        <begin position="187"/>
        <end position="219"/>
    </location>
</feature>
<keyword evidence="3" id="KW-0268">Exocytosis</keyword>
<feature type="repeat" description="ANK" evidence="12">
    <location>
        <begin position="220"/>
        <end position="252"/>
    </location>
</feature>
<evidence type="ECO:0000313" key="14">
    <source>
        <dbReference type="EMBL" id="CAL1296328.1"/>
    </source>
</evidence>
<dbReference type="SUPFAM" id="SSF48403">
    <property type="entry name" value="Ankyrin repeat"/>
    <property type="match status" value="3"/>
</dbReference>